<dbReference type="Pfam" id="PF02633">
    <property type="entry name" value="Creatininase"/>
    <property type="match status" value="1"/>
</dbReference>
<evidence type="ECO:0000256" key="5">
    <source>
        <dbReference type="ARBA" id="ARBA00024029"/>
    </source>
</evidence>
<dbReference type="SUPFAM" id="SSF102215">
    <property type="entry name" value="Creatininase"/>
    <property type="match status" value="1"/>
</dbReference>
<evidence type="ECO:0000256" key="4">
    <source>
        <dbReference type="ARBA" id="ARBA00022833"/>
    </source>
</evidence>
<dbReference type="InterPro" id="IPR003785">
    <property type="entry name" value="Creatininase/forma_Hydrolase"/>
</dbReference>
<dbReference type="PANTHER" id="PTHR35005:SF1">
    <property type="entry name" value="2-AMINO-5-FORMYLAMINO-6-RIBOSYLAMINOPYRIMIDIN-4(3H)-ONE 5'-MONOPHOSPHATE DEFORMYLASE"/>
    <property type="match status" value="1"/>
</dbReference>
<comment type="similarity">
    <text evidence="5">Belongs to the creatininase superfamily.</text>
</comment>
<proteinExistence type="inferred from homology"/>
<feature type="coiled-coil region" evidence="6">
    <location>
        <begin position="224"/>
        <end position="258"/>
    </location>
</feature>
<reference evidence="7 8" key="1">
    <citation type="submission" date="2019-10" db="EMBL/GenBank/DDBJ databases">
        <title>Prolixibacter strains distinguished by the presence of nitrate reductase genes were adept at nitrate-dependent anaerobic corrosion of metallic iron and carbon steel.</title>
        <authorList>
            <person name="Iino T."/>
            <person name="Shono N."/>
            <person name="Ito K."/>
            <person name="Nakamura R."/>
            <person name="Sueoka K."/>
            <person name="Harayama S."/>
            <person name="Ohkuma M."/>
        </authorList>
    </citation>
    <scope>NUCLEOTIDE SEQUENCE [LARGE SCALE GENOMIC DNA]</scope>
    <source>
        <strain evidence="7 8">JCM 13498</strain>
    </source>
</reference>
<dbReference type="Gene3D" id="3.40.50.10310">
    <property type="entry name" value="Creatininase"/>
    <property type="match status" value="1"/>
</dbReference>
<dbReference type="Proteomes" id="UP000391834">
    <property type="component" value="Unassembled WGS sequence"/>
</dbReference>
<protein>
    <submittedName>
        <fullName evidence="7">Creatinine amidohydrolase</fullName>
    </submittedName>
</protein>
<dbReference type="PANTHER" id="PTHR35005">
    <property type="entry name" value="3-DEHYDRO-SCYLLO-INOSOSE HYDROLASE"/>
    <property type="match status" value="1"/>
</dbReference>
<sequence>MEEMTAPQYVKAVGQSDATCIIPIGVMEKHGPHLPLGTDLIDVREVALRAAAKEYAIVFPPYYFSQIFEARHQPGTVAYSQKLIWNMLQETCDELGRNGIKKIVLVNGHGGNSSFLPFFCQSQLASQKDYAVVLFQPDRNTEVYKEINKELVPGGSGHAGQSETSVMLAHRPDLVHMDKATSQSGKDQDRIKGIDHDYEGIWWYAKYPNHYCGDGSLAKKELGEKILNAQVEQLITMLKQLKADNSILEMQNKFYEQAKHPIDTKQ</sequence>
<keyword evidence="3 7" id="KW-0378">Hydrolase</keyword>
<name>A0A5M4B0F0_9BACT</name>
<dbReference type="EMBL" id="BLAX01000001">
    <property type="protein sequence ID" value="GET33361.1"/>
    <property type="molecule type" value="Genomic_DNA"/>
</dbReference>
<accession>A0A5M4B0F0</accession>
<evidence type="ECO:0000256" key="2">
    <source>
        <dbReference type="ARBA" id="ARBA00022723"/>
    </source>
</evidence>
<keyword evidence="6" id="KW-0175">Coiled coil</keyword>
<comment type="caution">
    <text evidence="7">The sequence shown here is derived from an EMBL/GenBank/DDBJ whole genome shotgun (WGS) entry which is preliminary data.</text>
</comment>
<dbReference type="AlphaFoldDB" id="A0A5M4B0F0"/>
<gene>
    <name evidence="7" type="ORF">PbJCM13498_22240</name>
</gene>
<dbReference type="GO" id="GO:0009231">
    <property type="term" value="P:riboflavin biosynthetic process"/>
    <property type="evidence" value="ECO:0007669"/>
    <property type="project" value="TreeGrafter"/>
</dbReference>
<keyword evidence="2" id="KW-0479">Metal-binding</keyword>
<keyword evidence="8" id="KW-1185">Reference proteome</keyword>
<dbReference type="GO" id="GO:0046872">
    <property type="term" value="F:metal ion binding"/>
    <property type="evidence" value="ECO:0007669"/>
    <property type="project" value="UniProtKB-KW"/>
</dbReference>
<evidence type="ECO:0000256" key="6">
    <source>
        <dbReference type="SAM" id="Coils"/>
    </source>
</evidence>
<dbReference type="InterPro" id="IPR024087">
    <property type="entry name" value="Creatininase-like_sf"/>
</dbReference>
<keyword evidence="4" id="KW-0862">Zinc</keyword>
<evidence type="ECO:0000256" key="1">
    <source>
        <dbReference type="ARBA" id="ARBA00001947"/>
    </source>
</evidence>
<evidence type="ECO:0000313" key="7">
    <source>
        <dbReference type="EMBL" id="GET33361.1"/>
    </source>
</evidence>
<evidence type="ECO:0000256" key="3">
    <source>
        <dbReference type="ARBA" id="ARBA00022801"/>
    </source>
</evidence>
<organism evidence="7 8">
    <name type="scientific">Prolixibacter bellariivorans</name>
    <dbReference type="NCBI Taxonomy" id="314319"/>
    <lineage>
        <taxon>Bacteria</taxon>
        <taxon>Pseudomonadati</taxon>
        <taxon>Bacteroidota</taxon>
        <taxon>Bacteroidia</taxon>
        <taxon>Marinilabiliales</taxon>
        <taxon>Prolixibacteraceae</taxon>
        <taxon>Prolixibacter</taxon>
    </lineage>
</organism>
<evidence type="ECO:0000313" key="8">
    <source>
        <dbReference type="Proteomes" id="UP000391834"/>
    </source>
</evidence>
<comment type="cofactor">
    <cofactor evidence="1">
        <name>Zn(2+)</name>
        <dbReference type="ChEBI" id="CHEBI:29105"/>
    </cofactor>
</comment>
<dbReference type="GO" id="GO:0016811">
    <property type="term" value="F:hydrolase activity, acting on carbon-nitrogen (but not peptide) bonds, in linear amides"/>
    <property type="evidence" value="ECO:0007669"/>
    <property type="project" value="TreeGrafter"/>
</dbReference>